<accession>A0A8S1YQ85</accession>
<protein>
    <submittedName>
        <fullName evidence="1">Uncharacterized protein</fullName>
    </submittedName>
</protein>
<dbReference type="Proteomes" id="UP000683925">
    <property type="component" value="Unassembled WGS sequence"/>
</dbReference>
<name>A0A8S1YQ85_PAROT</name>
<keyword evidence="2" id="KW-1185">Reference proteome</keyword>
<comment type="caution">
    <text evidence="1">The sequence shown here is derived from an EMBL/GenBank/DDBJ whole genome shotgun (WGS) entry which is preliminary data.</text>
</comment>
<dbReference type="EMBL" id="CAJJDP010000173">
    <property type="protein sequence ID" value="CAD8214132.1"/>
    <property type="molecule type" value="Genomic_DNA"/>
</dbReference>
<evidence type="ECO:0000313" key="2">
    <source>
        <dbReference type="Proteomes" id="UP000683925"/>
    </source>
</evidence>
<proteinExistence type="predicted"/>
<evidence type="ECO:0000313" key="1">
    <source>
        <dbReference type="EMBL" id="CAD8214132.1"/>
    </source>
</evidence>
<sequence>MSNTHILCGQAFGFDEEHYPDKKFMINVVFILNFSHQLFKVRYNTVYQRSQYHTIFNTSLIVNKLMVILKDREHSLLCIRNHSLKLSFEQENRFQKNQIQKINSRV</sequence>
<dbReference type="AlphaFoldDB" id="A0A8S1YQ85"/>
<gene>
    <name evidence="1" type="ORF">POCTA_138.1.T1700018</name>
</gene>
<organism evidence="1 2">
    <name type="scientific">Paramecium octaurelia</name>
    <dbReference type="NCBI Taxonomy" id="43137"/>
    <lineage>
        <taxon>Eukaryota</taxon>
        <taxon>Sar</taxon>
        <taxon>Alveolata</taxon>
        <taxon>Ciliophora</taxon>
        <taxon>Intramacronucleata</taxon>
        <taxon>Oligohymenophorea</taxon>
        <taxon>Peniculida</taxon>
        <taxon>Parameciidae</taxon>
        <taxon>Paramecium</taxon>
    </lineage>
</organism>
<reference evidence="1" key="1">
    <citation type="submission" date="2021-01" db="EMBL/GenBank/DDBJ databases">
        <authorList>
            <consortium name="Genoscope - CEA"/>
            <person name="William W."/>
        </authorList>
    </citation>
    <scope>NUCLEOTIDE SEQUENCE</scope>
</reference>